<proteinExistence type="predicted"/>
<organism evidence="2 3">
    <name type="scientific">Sphingobium terrigena</name>
    <dbReference type="NCBI Taxonomy" id="2304063"/>
    <lineage>
        <taxon>Bacteria</taxon>
        <taxon>Pseudomonadati</taxon>
        <taxon>Pseudomonadota</taxon>
        <taxon>Alphaproteobacteria</taxon>
        <taxon>Sphingomonadales</taxon>
        <taxon>Sphingomonadaceae</taxon>
        <taxon>Sphingobium</taxon>
    </lineage>
</organism>
<name>A0A418YMW3_9SPHN</name>
<evidence type="ECO:0000313" key="2">
    <source>
        <dbReference type="EMBL" id="RJG52536.1"/>
    </source>
</evidence>
<evidence type="ECO:0000256" key="1">
    <source>
        <dbReference type="SAM" id="Phobius"/>
    </source>
</evidence>
<dbReference type="Gene3D" id="2.40.50.100">
    <property type="match status" value="1"/>
</dbReference>
<gene>
    <name evidence="2" type="ORF">D0Z70_19640</name>
</gene>
<keyword evidence="3" id="KW-1185">Reference proteome</keyword>
<dbReference type="SUPFAM" id="SSF111369">
    <property type="entry name" value="HlyD-like secretion proteins"/>
    <property type="match status" value="1"/>
</dbReference>
<dbReference type="RefSeq" id="WP_119749390.1">
    <property type="nucleotide sequence ID" value="NZ_QVRA01000025.1"/>
</dbReference>
<accession>A0A418YMW3</accession>
<dbReference type="OrthoDB" id="9760528at2"/>
<dbReference type="Gene3D" id="1.10.287.470">
    <property type="entry name" value="Helix hairpin bin"/>
    <property type="match status" value="1"/>
</dbReference>
<dbReference type="AlphaFoldDB" id="A0A418YMW3"/>
<evidence type="ECO:0000313" key="3">
    <source>
        <dbReference type="Proteomes" id="UP000283469"/>
    </source>
</evidence>
<feature type="transmembrane region" description="Helical" evidence="1">
    <location>
        <begin position="25"/>
        <end position="47"/>
    </location>
</feature>
<keyword evidence="1" id="KW-1133">Transmembrane helix</keyword>
<sequence length="352" mass="38633">MPFRTDHISHFKTLASIAVPRPARALAWILLLGMAGSIAFLLLVPWVQTSTGTGTVIALDPRDRVQNVTALVPGRVEQWFVTDGSRVRKGDPIARISDNDPGLISRLRAERAQADAEIAATRRAMGVAQRDVGRMGQLYSEGLSPRRDLELAQIKVEDYGAKVAKGLADRNRLDIDISRQSVQIVRAPRNGRILRILGGDTATMVKEGEILATFAPEEAVRVVELYVDGRDVPLIYPGRPVRLEFEGWPAIQFSGWPSVAMGMFDGQVRAIDVSASSNGLFRILVEQRRGGRPWPKEPFVRLGAKVRGWVMMDTVTSGYELWRLLNDFPLQYPAGAIDGTLGKAATGDGNAK</sequence>
<reference evidence="2 3" key="1">
    <citation type="submission" date="2018-08" db="EMBL/GenBank/DDBJ databases">
        <title>Sphingobium sp. EO9.</title>
        <authorList>
            <person name="Park Y."/>
            <person name="Kim K.H."/>
            <person name="Jeon C.O."/>
        </authorList>
    </citation>
    <scope>NUCLEOTIDE SEQUENCE [LARGE SCALE GENOMIC DNA]</scope>
    <source>
        <strain evidence="2 3">EO9</strain>
    </source>
</reference>
<keyword evidence="1" id="KW-0472">Membrane</keyword>
<dbReference type="EMBL" id="QVRA01000025">
    <property type="protein sequence ID" value="RJG52536.1"/>
    <property type="molecule type" value="Genomic_DNA"/>
</dbReference>
<dbReference type="InterPro" id="IPR050739">
    <property type="entry name" value="MFP"/>
</dbReference>
<dbReference type="PANTHER" id="PTHR30386">
    <property type="entry name" value="MEMBRANE FUSION SUBUNIT OF EMRAB-TOLC MULTIDRUG EFFLUX PUMP"/>
    <property type="match status" value="1"/>
</dbReference>
<comment type="caution">
    <text evidence="2">The sequence shown here is derived from an EMBL/GenBank/DDBJ whole genome shotgun (WGS) entry which is preliminary data.</text>
</comment>
<dbReference type="Proteomes" id="UP000283469">
    <property type="component" value="Unassembled WGS sequence"/>
</dbReference>
<keyword evidence="1" id="KW-0812">Transmembrane</keyword>
<dbReference type="PANTHER" id="PTHR30386:SF27">
    <property type="entry name" value="MEMBRANE FUSION PROTEIN (MFP) FAMILY PROTEIN"/>
    <property type="match status" value="1"/>
</dbReference>
<protein>
    <submittedName>
        <fullName evidence="2">Biotin/lipoyl-binding protein</fullName>
    </submittedName>
</protein>